<dbReference type="KEGG" id="pseg:D3H65_10720"/>
<evidence type="ECO:0000313" key="3">
    <source>
        <dbReference type="Proteomes" id="UP000263900"/>
    </source>
</evidence>
<name>A0A3B7MN17_9BACT</name>
<dbReference type="Gene3D" id="3.40.50.2000">
    <property type="entry name" value="Glycogen Phosphorylase B"/>
    <property type="match status" value="2"/>
</dbReference>
<dbReference type="GO" id="GO:0016757">
    <property type="term" value="F:glycosyltransferase activity"/>
    <property type="evidence" value="ECO:0007669"/>
    <property type="project" value="InterPro"/>
</dbReference>
<gene>
    <name evidence="2" type="ORF">D3H65_10720</name>
</gene>
<dbReference type="AlphaFoldDB" id="A0A3B7MN17"/>
<dbReference type="PANTHER" id="PTHR12526">
    <property type="entry name" value="GLYCOSYLTRANSFERASE"/>
    <property type="match status" value="1"/>
</dbReference>
<dbReference type="RefSeq" id="WP_119050307.1">
    <property type="nucleotide sequence ID" value="NZ_CP032157.1"/>
</dbReference>
<keyword evidence="3" id="KW-1185">Reference proteome</keyword>
<evidence type="ECO:0000259" key="1">
    <source>
        <dbReference type="Pfam" id="PF00534"/>
    </source>
</evidence>
<evidence type="ECO:0000313" key="2">
    <source>
        <dbReference type="EMBL" id="AXY74420.1"/>
    </source>
</evidence>
<sequence length="423" mass="47008">MKVLWFTNTPCSAAEKLQLKSHGGGWLKALELALGGYPDIDLHICFYSAQPHEPFKYGSTTFFPVQRKNRGSKFQRLIQRMVQKNYDQQELQQLLAVTKAVQPDIIHIHGTEDNFGLLQQQIQVPAVLSIQGILNPLSEKFFAGIPASDAGRKESLKAKLSFRSAGRLHKNLRKNAVREQQILKLTRNVIGRTGWDKRVSRIMAPGSQYYINNEALRPAFYEARWSKKAFGQPLKIVTISSDAIYKGFETIVKAARLLAAYPALQFEWVIAGLSANSDIVQTTLKWLKENTGSLNIKLIGGVGETELVQLLQDADIYCQVSHIENSPNSLCEAMLIGMPVIASYAGGTASLLDNEKEGLLVQNGDAHALAGAIVQINDNFPLAAAMGEKARARARERHNKQAITNDLIQIYKTVINHRPVHES</sequence>
<proteinExistence type="predicted"/>
<reference evidence="2 3" key="1">
    <citation type="submission" date="2018-09" db="EMBL/GenBank/DDBJ databases">
        <title>Genome sequencing of strain 6GH32-13.</title>
        <authorList>
            <person name="Weon H.-Y."/>
            <person name="Heo J."/>
            <person name="Kwon S.-W."/>
        </authorList>
    </citation>
    <scope>NUCLEOTIDE SEQUENCE [LARGE SCALE GENOMIC DNA]</scope>
    <source>
        <strain evidence="2 3">5GH32-13</strain>
    </source>
</reference>
<dbReference type="Proteomes" id="UP000263900">
    <property type="component" value="Chromosome"/>
</dbReference>
<dbReference type="CDD" id="cd03801">
    <property type="entry name" value="GT4_PimA-like"/>
    <property type="match status" value="1"/>
</dbReference>
<dbReference type="InterPro" id="IPR001296">
    <property type="entry name" value="Glyco_trans_1"/>
</dbReference>
<feature type="domain" description="Glycosyl transferase family 1" evidence="1">
    <location>
        <begin position="223"/>
        <end position="392"/>
    </location>
</feature>
<keyword evidence="2" id="KW-0808">Transferase</keyword>
<protein>
    <submittedName>
        <fullName evidence="2">Glycosyltransferase</fullName>
    </submittedName>
</protein>
<dbReference type="SUPFAM" id="SSF53756">
    <property type="entry name" value="UDP-Glycosyltransferase/glycogen phosphorylase"/>
    <property type="match status" value="1"/>
</dbReference>
<accession>A0A3B7MN17</accession>
<dbReference type="Pfam" id="PF00534">
    <property type="entry name" value="Glycos_transf_1"/>
    <property type="match status" value="1"/>
</dbReference>
<organism evidence="2 3">
    <name type="scientific">Paraflavitalea soli</name>
    <dbReference type="NCBI Taxonomy" id="2315862"/>
    <lineage>
        <taxon>Bacteria</taxon>
        <taxon>Pseudomonadati</taxon>
        <taxon>Bacteroidota</taxon>
        <taxon>Chitinophagia</taxon>
        <taxon>Chitinophagales</taxon>
        <taxon>Chitinophagaceae</taxon>
        <taxon>Paraflavitalea</taxon>
    </lineage>
</organism>
<dbReference type="OrthoDB" id="7560678at2"/>
<dbReference type="EMBL" id="CP032157">
    <property type="protein sequence ID" value="AXY74420.1"/>
    <property type="molecule type" value="Genomic_DNA"/>
</dbReference>